<dbReference type="Proteomes" id="UP000001593">
    <property type="component" value="Unassembled WGS sequence"/>
</dbReference>
<evidence type="ECO:0000256" key="7">
    <source>
        <dbReference type="ARBA" id="ARBA00023157"/>
    </source>
</evidence>
<evidence type="ECO:0000313" key="14">
    <source>
        <dbReference type="Proteomes" id="UP000001593"/>
    </source>
</evidence>
<dbReference type="PRINTS" id="PR00421">
    <property type="entry name" value="THIOREDOXIN"/>
</dbReference>
<keyword evidence="4" id="KW-0732">Signal</keyword>
<evidence type="ECO:0000259" key="11">
    <source>
        <dbReference type="PROSITE" id="PS51324"/>
    </source>
</evidence>
<feature type="domain" description="ERV/ALR sulfhydryl oxidase" evidence="11">
    <location>
        <begin position="413"/>
        <end position="515"/>
    </location>
</feature>
<comment type="function">
    <text evidence="10">Catalyzes the oxidation of sulfhydryl groups in peptide and protein thiols to disulfides with the reduction of oxygen to hydrogen peroxide.</text>
</comment>
<dbReference type="Pfam" id="PF18371">
    <property type="entry name" value="FAD_SOX"/>
    <property type="match status" value="1"/>
</dbReference>
<dbReference type="GO" id="GO:0006457">
    <property type="term" value="P:protein folding"/>
    <property type="evidence" value="ECO:0000318"/>
    <property type="project" value="GO_Central"/>
</dbReference>
<dbReference type="Gene3D" id="1.20.120.310">
    <property type="entry name" value="ERV/ALR sulfhydryl oxidase domain"/>
    <property type="match status" value="1"/>
</dbReference>
<keyword evidence="14" id="KW-1185">Reference proteome</keyword>
<keyword evidence="8" id="KW-0325">Glycoprotein</keyword>
<dbReference type="GO" id="GO:0003756">
    <property type="term" value="F:protein disulfide isomerase activity"/>
    <property type="evidence" value="ECO:0000318"/>
    <property type="project" value="GO_Central"/>
</dbReference>
<dbReference type="GO" id="GO:0005615">
    <property type="term" value="C:extracellular space"/>
    <property type="evidence" value="ECO:0000318"/>
    <property type="project" value="GO_Central"/>
</dbReference>
<dbReference type="PANTHER" id="PTHR22897">
    <property type="entry name" value="QUIESCIN Q6-RELATED SULFHYDRYL OXIDASE"/>
    <property type="match status" value="1"/>
</dbReference>
<feature type="domain" description="Thioredoxin" evidence="12">
    <location>
        <begin position="36"/>
        <end position="161"/>
    </location>
</feature>
<gene>
    <name evidence="13" type="ORF">NEMVEDRAFT_v1g199457</name>
</gene>
<evidence type="ECO:0000259" key="12">
    <source>
        <dbReference type="PROSITE" id="PS51352"/>
    </source>
</evidence>
<dbReference type="AlphaFoldDB" id="A7RMV6"/>
<evidence type="ECO:0000256" key="1">
    <source>
        <dbReference type="ARBA" id="ARBA00001974"/>
    </source>
</evidence>
<dbReference type="FunCoup" id="A7RMV6">
    <property type="interactions" value="63"/>
</dbReference>
<dbReference type="Pfam" id="PF04777">
    <property type="entry name" value="Evr1_Alr"/>
    <property type="match status" value="1"/>
</dbReference>
<keyword evidence="10" id="KW-0472">Membrane</keyword>
<dbReference type="FunFam" id="3.40.30.10:FF:000080">
    <property type="entry name" value="Sulfhydryl oxidase"/>
    <property type="match status" value="1"/>
</dbReference>
<dbReference type="InterPro" id="IPR036249">
    <property type="entry name" value="Thioredoxin-like_sf"/>
</dbReference>
<dbReference type="PANTHER" id="PTHR22897:SF8">
    <property type="entry name" value="SULFHYDRYL OXIDASE"/>
    <property type="match status" value="1"/>
</dbReference>
<evidence type="ECO:0000256" key="3">
    <source>
        <dbReference type="ARBA" id="ARBA00022630"/>
    </source>
</evidence>
<dbReference type="FunFam" id="1.20.120.310:FF:000001">
    <property type="entry name" value="Sulfhydryl oxidase"/>
    <property type="match status" value="1"/>
</dbReference>
<protein>
    <recommendedName>
        <fullName evidence="10">Sulfhydryl oxidase</fullName>
        <ecNumber evidence="10">1.8.3.2</ecNumber>
    </recommendedName>
</protein>
<dbReference type="EMBL" id="DS469521">
    <property type="protein sequence ID" value="EDO47168.1"/>
    <property type="molecule type" value="Genomic_DNA"/>
</dbReference>
<evidence type="ECO:0000256" key="6">
    <source>
        <dbReference type="ARBA" id="ARBA00023002"/>
    </source>
</evidence>
<evidence type="ECO:0000256" key="10">
    <source>
        <dbReference type="RuleBase" id="RU371123"/>
    </source>
</evidence>
<dbReference type="InterPro" id="IPR013766">
    <property type="entry name" value="Thioredoxin_domain"/>
</dbReference>
<dbReference type="Pfam" id="PF00085">
    <property type="entry name" value="Thioredoxin"/>
    <property type="match status" value="1"/>
</dbReference>
<dbReference type="GO" id="GO:0016971">
    <property type="term" value="F:flavin-dependent sulfhydryl oxidase activity"/>
    <property type="evidence" value="ECO:0000318"/>
    <property type="project" value="GO_Central"/>
</dbReference>
<organism evidence="13 14">
    <name type="scientific">Nematostella vectensis</name>
    <name type="common">Starlet sea anemone</name>
    <dbReference type="NCBI Taxonomy" id="45351"/>
    <lineage>
        <taxon>Eukaryota</taxon>
        <taxon>Metazoa</taxon>
        <taxon>Cnidaria</taxon>
        <taxon>Anthozoa</taxon>
        <taxon>Hexacorallia</taxon>
        <taxon>Actiniaria</taxon>
        <taxon>Edwardsiidae</taxon>
        <taxon>Nematostella</taxon>
    </lineage>
</organism>
<dbReference type="PROSITE" id="PS51324">
    <property type="entry name" value="ERV_ALR"/>
    <property type="match status" value="1"/>
</dbReference>
<keyword evidence="3 10" id="KW-0285">Flavoprotein</keyword>
<evidence type="ECO:0000256" key="5">
    <source>
        <dbReference type="ARBA" id="ARBA00022827"/>
    </source>
</evidence>
<dbReference type="InterPro" id="IPR040986">
    <property type="entry name" value="QSOX_FAD-bd_dom"/>
</dbReference>
<dbReference type="PhylomeDB" id="A7RMV6"/>
<evidence type="ECO:0000256" key="9">
    <source>
        <dbReference type="ARBA" id="ARBA00048864"/>
    </source>
</evidence>
<dbReference type="STRING" id="45351.A7RMV6"/>
<proteinExistence type="inferred from homology"/>
<dbReference type="FunFam" id="3.40.30.10:FF:000073">
    <property type="entry name" value="Sulfhydryl oxidase"/>
    <property type="match status" value="1"/>
</dbReference>
<dbReference type="SUPFAM" id="SSF52833">
    <property type="entry name" value="Thioredoxin-like"/>
    <property type="match status" value="1"/>
</dbReference>
<comment type="catalytic activity">
    <reaction evidence="9 10">
        <text>2 R'C(R)SH + O2 = R'C(R)S-S(R)CR' + H2O2</text>
        <dbReference type="Rhea" id="RHEA:17357"/>
        <dbReference type="ChEBI" id="CHEBI:15379"/>
        <dbReference type="ChEBI" id="CHEBI:16240"/>
        <dbReference type="ChEBI" id="CHEBI:16520"/>
        <dbReference type="ChEBI" id="CHEBI:17412"/>
        <dbReference type="EC" id="1.8.3.2"/>
    </reaction>
</comment>
<dbReference type="InterPro" id="IPR042568">
    <property type="entry name" value="QSOX_FAD-bd_sf"/>
</dbReference>
<keyword evidence="7" id="KW-1015">Disulfide bond</keyword>
<dbReference type="InterPro" id="IPR041269">
    <property type="entry name" value="QSOX_Trx1"/>
</dbReference>
<dbReference type="GO" id="GO:0000139">
    <property type="term" value="C:Golgi membrane"/>
    <property type="evidence" value="ECO:0000318"/>
    <property type="project" value="GO_Central"/>
</dbReference>
<dbReference type="FunFam" id="1.20.120.1960:FF:000001">
    <property type="entry name" value="Sulfhydryl oxidase"/>
    <property type="match status" value="1"/>
</dbReference>
<dbReference type="eggNOG" id="KOG1731">
    <property type="taxonomic scope" value="Eukaryota"/>
</dbReference>
<dbReference type="InterPro" id="IPR039798">
    <property type="entry name" value="Sulfhydryl_oxidase"/>
</dbReference>
<keyword evidence="6 10" id="KW-0560">Oxidoreductase</keyword>
<dbReference type="Gene3D" id="1.20.120.1960">
    <property type="entry name" value="QSOX sulfhydryl oxidase domain"/>
    <property type="match status" value="1"/>
</dbReference>
<dbReference type="HOGENOM" id="CLU_020182_1_0_1"/>
<evidence type="ECO:0000256" key="4">
    <source>
        <dbReference type="ARBA" id="ARBA00022729"/>
    </source>
</evidence>
<dbReference type="SUPFAM" id="SSF69000">
    <property type="entry name" value="FAD-dependent thiol oxidase"/>
    <property type="match status" value="1"/>
</dbReference>
<dbReference type="PROSITE" id="PS51352">
    <property type="entry name" value="THIOREDOXIN_2"/>
    <property type="match status" value="1"/>
</dbReference>
<dbReference type="PROSITE" id="PS00194">
    <property type="entry name" value="THIOREDOXIN_1"/>
    <property type="match status" value="1"/>
</dbReference>
<dbReference type="OMA" id="YGELWNE"/>
<dbReference type="InParanoid" id="A7RMV6"/>
<dbReference type="InterPro" id="IPR036774">
    <property type="entry name" value="ERV/ALR_sulphydryl_oxid_sf"/>
</dbReference>
<dbReference type="Gene3D" id="3.40.30.10">
    <property type="entry name" value="Glutaredoxin"/>
    <property type="match status" value="2"/>
</dbReference>
<sequence length="631" mass="72717">PPPFQKRKKEILKNSIYSSSKNPSTLELTPCQARLYNLTDEIVLLDNTTIKGVIYDSPVAWIIEFYSSWCGHCQAFAPTWKKLAQVVQDWKSVIRVAAIDCAEESNLDTCREFGIEAYPTIKFFNASTKNRNNLGKDFDNGDKTFLNLLHEIVRVVDYQDPKLLENPKPNFTPLHESELDEPSGEQKYQVLVFEKESSFVGKELALDMQLYPSVSLRRVLDTETALVDKYQITDFPAIVFIEKGYFRELSEGLPQSQRTHADFKRKLHRRLGKKLRKTFPEIPAAQRAYEHFAKLHGGPIAFHKLTGSSSDVYLKDMVSGLSYMLWNEIPMKKEIKGDALKALKNFFGLISECFPGSRTTSMLFRHLANKISSKLLTKLRSKDFLNIATTTNDMIEHDAPLPHKVEWQACQGSSPRYRGYPCTLWTLFHVLTVNCKKGDQNTPPGLRTLLHIREYIRHFFTCSYCVKHFTKMAEDIEDTVKSRDDAILWLWQAHNKANKRLHLDESEDPKFPKIQFPSDDICANCRDDQSQWKEHMVLKFLKDHYGKDNIRIKKHKKGPPELDDADLVRAQIPSTSRPHVITTVLTLGLNTYDTSLCLVVYTAIGVALIAGYLYFMRRKRGRPYKYHIHTP</sequence>
<evidence type="ECO:0000256" key="8">
    <source>
        <dbReference type="ARBA" id="ARBA00023180"/>
    </source>
</evidence>
<comment type="similarity">
    <text evidence="2 10">Belongs to the quiescin-sulfhydryl oxidase (QSOX) family.</text>
</comment>
<reference evidence="13 14" key="1">
    <citation type="journal article" date="2007" name="Science">
        <title>Sea anemone genome reveals ancestral eumetazoan gene repertoire and genomic organization.</title>
        <authorList>
            <person name="Putnam N.H."/>
            <person name="Srivastava M."/>
            <person name="Hellsten U."/>
            <person name="Dirks B."/>
            <person name="Chapman J."/>
            <person name="Salamov A."/>
            <person name="Terry A."/>
            <person name="Shapiro H."/>
            <person name="Lindquist E."/>
            <person name="Kapitonov V.V."/>
            <person name="Jurka J."/>
            <person name="Genikhovich G."/>
            <person name="Grigoriev I.V."/>
            <person name="Lucas S.M."/>
            <person name="Steele R.E."/>
            <person name="Finnerty J.R."/>
            <person name="Technau U."/>
            <person name="Martindale M.Q."/>
            <person name="Rokhsar D.S."/>
        </authorList>
    </citation>
    <scope>NUCLEOTIDE SEQUENCE [LARGE SCALE GENOMIC DNA]</scope>
    <source>
        <strain evidence="14">CH2 X CH6</strain>
    </source>
</reference>
<keyword evidence="10" id="KW-0812">Transmembrane</keyword>
<keyword evidence="10" id="KW-1133">Transmembrane helix</keyword>
<dbReference type="EC" id="1.8.3.2" evidence="10"/>
<accession>A7RMV6</accession>
<feature type="non-terminal residue" evidence="13">
    <location>
        <position position="1"/>
    </location>
</feature>
<dbReference type="InterPro" id="IPR017905">
    <property type="entry name" value="ERV/ALR_sulphydryl_oxidase"/>
</dbReference>
<keyword evidence="5 10" id="KW-0274">FAD</keyword>
<dbReference type="Pfam" id="PF18108">
    <property type="entry name" value="QSOX_Trx1"/>
    <property type="match status" value="1"/>
</dbReference>
<dbReference type="InterPro" id="IPR017937">
    <property type="entry name" value="Thioredoxin_CS"/>
</dbReference>
<comment type="cofactor">
    <cofactor evidence="1 10">
        <name>FAD</name>
        <dbReference type="ChEBI" id="CHEBI:57692"/>
    </cofactor>
</comment>
<evidence type="ECO:0000313" key="13">
    <source>
        <dbReference type="EMBL" id="EDO47168.1"/>
    </source>
</evidence>
<evidence type="ECO:0000256" key="2">
    <source>
        <dbReference type="ARBA" id="ARBA00006041"/>
    </source>
</evidence>
<dbReference type="CDD" id="cd02992">
    <property type="entry name" value="PDI_a_QSOX"/>
    <property type="match status" value="1"/>
</dbReference>
<feature type="transmembrane region" description="Helical" evidence="10">
    <location>
        <begin position="598"/>
        <end position="615"/>
    </location>
</feature>
<name>A7RMV6_NEMVE</name>